<dbReference type="SMART" id="SM00184">
    <property type="entry name" value="RING"/>
    <property type="match status" value="1"/>
</dbReference>
<keyword evidence="4" id="KW-0479">Metal-binding</keyword>
<feature type="compositionally biased region" description="Basic and acidic residues" evidence="9">
    <location>
        <begin position="234"/>
        <end position="251"/>
    </location>
</feature>
<dbReference type="STRING" id="3469.A0A4Y7KGV4"/>
<dbReference type="PROSITE" id="PS50089">
    <property type="entry name" value="ZF_RING_2"/>
    <property type="match status" value="1"/>
</dbReference>
<keyword evidence="6" id="KW-0833">Ubl conjugation pathway</keyword>
<name>A0A4Y7KGV4_PAPSO</name>
<dbReference type="Pfam" id="PF13639">
    <property type="entry name" value="zf-RING_2"/>
    <property type="match status" value="1"/>
</dbReference>
<dbReference type="SUPFAM" id="SSF57850">
    <property type="entry name" value="RING/U-box"/>
    <property type="match status" value="1"/>
</dbReference>
<evidence type="ECO:0000313" key="11">
    <source>
        <dbReference type="EMBL" id="RZC71135.1"/>
    </source>
</evidence>
<accession>A0A4Y7KGV4</accession>
<dbReference type="EC" id="2.3.2.27" evidence="2"/>
<feature type="compositionally biased region" description="Low complexity" evidence="9">
    <location>
        <begin position="257"/>
        <end position="291"/>
    </location>
</feature>
<feature type="region of interest" description="Disordered" evidence="9">
    <location>
        <begin position="152"/>
        <end position="210"/>
    </location>
</feature>
<evidence type="ECO:0000256" key="3">
    <source>
        <dbReference type="ARBA" id="ARBA00022679"/>
    </source>
</evidence>
<gene>
    <name evidence="11" type="ORF">C5167_034319</name>
</gene>
<evidence type="ECO:0000259" key="10">
    <source>
        <dbReference type="PROSITE" id="PS50089"/>
    </source>
</evidence>
<feature type="compositionally biased region" description="Low complexity" evidence="9">
    <location>
        <begin position="66"/>
        <end position="80"/>
    </location>
</feature>
<keyword evidence="12" id="KW-1185">Reference proteome</keyword>
<feature type="compositionally biased region" description="Low complexity" evidence="9">
    <location>
        <begin position="18"/>
        <end position="34"/>
    </location>
</feature>
<evidence type="ECO:0000256" key="6">
    <source>
        <dbReference type="ARBA" id="ARBA00022786"/>
    </source>
</evidence>
<feature type="compositionally biased region" description="Polar residues" evidence="9">
    <location>
        <begin position="81"/>
        <end position="113"/>
    </location>
</feature>
<evidence type="ECO:0000256" key="2">
    <source>
        <dbReference type="ARBA" id="ARBA00012483"/>
    </source>
</evidence>
<dbReference type="AlphaFoldDB" id="A0A4Y7KGV4"/>
<dbReference type="InterPro" id="IPR045191">
    <property type="entry name" value="MBR1/2-like"/>
</dbReference>
<dbReference type="FunFam" id="3.30.40.10:FF:000504">
    <property type="entry name" value="E3 ubiquitin-protein ligase arkadia"/>
    <property type="match status" value="1"/>
</dbReference>
<dbReference type="Gene3D" id="3.30.40.10">
    <property type="entry name" value="Zinc/RING finger domain, C3HC4 (zinc finger)"/>
    <property type="match status" value="1"/>
</dbReference>
<organism evidence="11 12">
    <name type="scientific">Papaver somniferum</name>
    <name type="common">Opium poppy</name>
    <dbReference type="NCBI Taxonomy" id="3469"/>
    <lineage>
        <taxon>Eukaryota</taxon>
        <taxon>Viridiplantae</taxon>
        <taxon>Streptophyta</taxon>
        <taxon>Embryophyta</taxon>
        <taxon>Tracheophyta</taxon>
        <taxon>Spermatophyta</taxon>
        <taxon>Magnoliopsida</taxon>
        <taxon>Ranunculales</taxon>
        <taxon>Papaveraceae</taxon>
        <taxon>Papaveroideae</taxon>
        <taxon>Papaver</taxon>
    </lineage>
</organism>
<sequence>MDKNTGKRAVVGIGVATRGSSLSSRDSSNNENRNAQCCNRLGCSTRFNSMKGSVGKSERDNRSGLSVRSRGGNSNVGSSSKTYSTMNEVKKTNQGFQKQSCQKDAVSAETSNMRMEEEVSDPSTFNARVNPRVKGAEQAGVLNGLSVNTSEEVVTSNESSNIRTQKQTFRRPGLSNQDFSPNSSARRSFAPKNSFQASKAVSNGQGSSSRYGLRNLGCSSISDVLPGCSSSDSGRGRRTEVAKRKSSEGARGKVMIGSSSGGNSVNQNSPSGSNLSISERPSSSHQSSRTRNWAPSRDGVTSVRTRRTINGETRSRLSETGVENNSSQSDPLVVISELSPAELTVGQSSQPSSLHQSSSVHPMAHRSSFDRPGSSNGNVRIRPSIHSEDDGLRMFSGLSVDRDGLRRFNIDGIAEVLLALDRIEHDEELTYEQLLALEANLFLGGISFHDQHRDMRLDIDNMSYEPKSWFIRPSRQGQGDQVAELLALEEKMGNVSTALTEETILKCLRRNCYNPVPADEKNVESGDDDAKCTVCQEEYVEGDEVGKLRCDHRYHVVCVQQWLRQKNWCPICKAPAADS</sequence>
<evidence type="ECO:0000256" key="8">
    <source>
        <dbReference type="PROSITE-ProRule" id="PRU00175"/>
    </source>
</evidence>
<evidence type="ECO:0000256" key="4">
    <source>
        <dbReference type="ARBA" id="ARBA00022723"/>
    </source>
</evidence>
<evidence type="ECO:0000256" key="9">
    <source>
        <dbReference type="SAM" id="MobiDB-lite"/>
    </source>
</evidence>
<dbReference type="Gramene" id="RZC71135">
    <property type="protein sequence ID" value="RZC71135"/>
    <property type="gene ID" value="C5167_034319"/>
</dbReference>
<keyword evidence="7" id="KW-0862">Zinc</keyword>
<proteinExistence type="predicted"/>
<feature type="region of interest" description="Disordered" evidence="9">
    <location>
        <begin position="48"/>
        <end position="127"/>
    </location>
</feature>
<evidence type="ECO:0000256" key="5">
    <source>
        <dbReference type="ARBA" id="ARBA00022771"/>
    </source>
</evidence>
<dbReference type="OMA" id="SHVGNDQ"/>
<keyword evidence="5 8" id="KW-0863">Zinc-finger</keyword>
<dbReference type="PANTHER" id="PTHR22937">
    <property type="entry name" value="E3 UBIQUITIN-PROTEIN LIGASE RNF165"/>
    <property type="match status" value="1"/>
</dbReference>
<feature type="region of interest" description="Disordered" evidence="9">
    <location>
        <begin position="1"/>
        <end position="35"/>
    </location>
</feature>
<reference evidence="11 12" key="1">
    <citation type="journal article" date="2018" name="Science">
        <title>The opium poppy genome and morphinan production.</title>
        <authorList>
            <person name="Guo L."/>
            <person name="Winzer T."/>
            <person name="Yang X."/>
            <person name="Li Y."/>
            <person name="Ning Z."/>
            <person name="He Z."/>
            <person name="Teodor R."/>
            <person name="Lu Y."/>
            <person name="Bowser T.A."/>
            <person name="Graham I.A."/>
            <person name="Ye K."/>
        </authorList>
    </citation>
    <scope>NUCLEOTIDE SEQUENCE [LARGE SCALE GENOMIC DNA]</scope>
    <source>
        <strain evidence="12">cv. HN1</strain>
        <tissue evidence="11">Leaves</tissue>
    </source>
</reference>
<protein>
    <recommendedName>
        <fullName evidence="2">RING-type E3 ubiquitin transferase</fullName>
        <ecNumber evidence="2">2.3.2.27</ecNumber>
    </recommendedName>
</protein>
<dbReference type="EMBL" id="CM010721">
    <property type="protein sequence ID" value="RZC71135.1"/>
    <property type="molecule type" value="Genomic_DNA"/>
</dbReference>
<dbReference type="PANTHER" id="PTHR22937:SF136">
    <property type="entry name" value="RING-TYPE E3 UBIQUITIN TRANSFERASE"/>
    <property type="match status" value="1"/>
</dbReference>
<evidence type="ECO:0000256" key="1">
    <source>
        <dbReference type="ARBA" id="ARBA00000900"/>
    </source>
</evidence>
<feature type="compositionally biased region" description="Polar residues" evidence="9">
    <location>
        <begin position="321"/>
        <end position="330"/>
    </location>
</feature>
<evidence type="ECO:0000256" key="7">
    <source>
        <dbReference type="ARBA" id="ARBA00022833"/>
    </source>
</evidence>
<feature type="region of interest" description="Disordered" evidence="9">
    <location>
        <begin position="224"/>
        <end position="331"/>
    </location>
</feature>
<dbReference type="InterPro" id="IPR013083">
    <property type="entry name" value="Znf_RING/FYVE/PHD"/>
</dbReference>
<feature type="compositionally biased region" description="Low complexity" evidence="9">
    <location>
        <begin position="152"/>
        <end position="161"/>
    </location>
</feature>
<dbReference type="InterPro" id="IPR001841">
    <property type="entry name" value="Znf_RING"/>
</dbReference>
<dbReference type="GO" id="GO:0008270">
    <property type="term" value="F:zinc ion binding"/>
    <property type="evidence" value="ECO:0007669"/>
    <property type="project" value="UniProtKB-KW"/>
</dbReference>
<evidence type="ECO:0000313" key="12">
    <source>
        <dbReference type="Proteomes" id="UP000316621"/>
    </source>
</evidence>
<dbReference type="GO" id="GO:0061630">
    <property type="term" value="F:ubiquitin protein ligase activity"/>
    <property type="evidence" value="ECO:0007669"/>
    <property type="project" value="UniProtKB-EC"/>
</dbReference>
<dbReference type="Proteomes" id="UP000316621">
    <property type="component" value="Chromosome 7"/>
</dbReference>
<comment type="catalytic activity">
    <reaction evidence="1">
        <text>S-ubiquitinyl-[E2 ubiquitin-conjugating enzyme]-L-cysteine + [acceptor protein]-L-lysine = [E2 ubiquitin-conjugating enzyme]-L-cysteine + N(6)-ubiquitinyl-[acceptor protein]-L-lysine.</text>
        <dbReference type="EC" id="2.3.2.27"/>
    </reaction>
</comment>
<feature type="domain" description="RING-type" evidence="10">
    <location>
        <begin position="532"/>
        <end position="573"/>
    </location>
</feature>
<feature type="compositionally biased region" description="Low complexity" evidence="9">
    <location>
        <begin position="347"/>
        <end position="359"/>
    </location>
</feature>
<keyword evidence="3" id="KW-0808">Transferase</keyword>
<feature type="compositionally biased region" description="Polar residues" evidence="9">
    <location>
        <begin position="174"/>
        <end position="210"/>
    </location>
</feature>
<feature type="region of interest" description="Disordered" evidence="9">
    <location>
        <begin position="343"/>
        <end position="384"/>
    </location>
</feature>